<dbReference type="AlphaFoldDB" id="A0A558CMD6"/>
<dbReference type="InterPro" id="IPR035437">
    <property type="entry name" value="SNase_OB-fold_sf"/>
</dbReference>
<dbReference type="EMBL" id="VMRY01000113">
    <property type="protein sequence ID" value="TVT49920.1"/>
    <property type="molecule type" value="Genomic_DNA"/>
</dbReference>
<dbReference type="InterPro" id="IPR016071">
    <property type="entry name" value="Staphylococal_nuclease_OB-fold"/>
</dbReference>
<dbReference type="Gene3D" id="2.40.50.90">
    <property type="match status" value="1"/>
</dbReference>
<evidence type="ECO:0000313" key="3">
    <source>
        <dbReference type="Proteomes" id="UP000317355"/>
    </source>
</evidence>
<dbReference type="Pfam" id="PF00565">
    <property type="entry name" value="SNase"/>
    <property type="match status" value="1"/>
</dbReference>
<name>A0A558CMD6_9GAMM</name>
<gene>
    <name evidence="2" type="ORF">FHK82_16820</name>
</gene>
<sequence length="184" mass="20143">MRILILPLLFLLSVPVLFAGESDSSYKLIAVEDGDTIIVQIGAKEIRLQLSGIDAPEDVINPKFTKDSGRTGLTKETLLALGKAATDHLKQLINPGDQLRIVGDLNNSDKYGRVPVVAFKEGPLSLNERMVADGYAVVLSRAALEASFKQQLQQLQIQAQEQQLGLWGLHSHSTMLWSDQTATH</sequence>
<organism evidence="2 3">
    <name type="scientific">Sedimenticola thiotaurini</name>
    <dbReference type="NCBI Taxonomy" id="1543721"/>
    <lineage>
        <taxon>Bacteria</taxon>
        <taxon>Pseudomonadati</taxon>
        <taxon>Pseudomonadota</taxon>
        <taxon>Gammaproteobacteria</taxon>
        <taxon>Chromatiales</taxon>
        <taxon>Sedimenticolaceae</taxon>
        <taxon>Sedimenticola</taxon>
    </lineage>
</organism>
<dbReference type="SMART" id="SM00318">
    <property type="entry name" value="SNc"/>
    <property type="match status" value="1"/>
</dbReference>
<accession>A0A558CMD6</accession>
<proteinExistence type="predicted"/>
<feature type="domain" description="TNase-like" evidence="1">
    <location>
        <begin position="22"/>
        <end position="169"/>
    </location>
</feature>
<dbReference type="SUPFAM" id="SSF50199">
    <property type="entry name" value="Staphylococcal nuclease"/>
    <property type="match status" value="1"/>
</dbReference>
<dbReference type="PROSITE" id="PS50830">
    <property type="entry name" value="TNASE_3"/>
    <property type="match status" value="1"/>
</dbReference>
<protein>
    <recommendedName>
        <fullName evidence="1">TNase-like domain-containing protein</fullName>
    </recommendedName>
</protein>
<comment type="caution">
    <text evidence="2">The sequence shown here is derived from an EMBL/GenBank/DDBJ whole genome shotgun (WGS) entry which is preliminary data.</text>
</comment>
<evidence type="ECO:0000313" key="2">
    <source>
        <dbReference type="EMBL" id="TVT49920.1"/>
    </source>
</evidence>
<evidence type="ECO:0000259" key="1">
    <source>
        <dbReference type="PROSITE" id="PS50830"/>
    </source>
</evidence>
<reference evidence="2 3" key="1">
    <citation type="submission" date="2019-07" db="EMBL/GenBank/DDBJ databases">
        <title>The pathways for chlorine oxyanion respiration interact through the shared metabolite chlorate.</title>
        <authorList>
            <person name="Barnum T.P."/>
            <person name="Cheng Y."/>
            <person name="Hill K.A."/>
            <person name="Lucas L.N."/>
            <person name="Carlson H.K."/>
            <person name="Coates J.D."/>
        </authorList>
    </citation>
    <scope>NUCLEOTIDE SEQUENCE [LARGE SCALE GENOMIC DNA]</scope>
    <source>
        <strain evidence="2">BK-3</strain>
    </source>
</reference>
<dbReference type="Proteomes" id="UP000317355">
    <property type="component" value="Unassembled WGS sequence"/>
</dbReference>